<dbReference type="EMBL" id="KI912113">
    <property type="protein sequence ID" value="ETS80063.1"/>
    <property type="molecule type" value="Genomic_DNA"/>
</dbReference>
<dbReference type="InterPro" id="IPR015422">
    <property type="entry name" value="PyrdxlP-dep_Trfase_small"/>
</dbReference>
<dbReference type="HOGENOM" id="CLU_017584_0_6_1"/>
<dbReference type="Gene3D" id="3.90.1150.10">
    <property type="entry name" value="Aspartate Aminotransferase, domain 1"/>
    <property type="match status" value="1"/>
</dbReference>
<gene>
    <name evidence="2" type="ORF">PFICI_07592</name>
</gene>
<dbReference type="OMA" id="DFLQWPV"/>
<dbReference type="eggNOG" id="KOG0634">
    <property type="taxonomic scope" value="Eukaryota"/>
</dbReference>
<dbReference type="PANTHER" id="PTHR42858:SF1">
    <property type="entry name" value="LD15494P"/>
    <property type="match status" value="1"/>
</dbReference>
<dbReference type="GO" id="GO:0047536">
    <property type="term" value="F:2-aminoadipate transaminase activity"/>
    <property type="evidence" value="ECO:0007669"/>
    <property type="project" value="TreeGrafter"/>
</dbReference>
<dbReference type="FunCoup" id="W3X1Q0">
    <property type="interactions" value="64"/>
</dbReference>
<dbReference type="RefSeq" id="XP_007834364.1">
    <property type="nucleotide sequence ID" value="XM_007836173.1"/>
</dbReference>
<proteinExistence type="predicted"/>
<dbReference type="KEGG" id="pfy:PFICI_07592"/>
<dbReference type="SUPFAM" id="SSF53383">
    <property type="entry name" value="PLP-dependent transferases"/>
    <property type="match status" value="1"/>
</dbReference>
<dbReference type="Pfam" id="PF00155">
    <property type="entry name" value="Aminotran_1_2"/>
    <property type="match status" value="1"/>
</dbReference>
<dbReference type="Gene3D" id="3.40.640.10">
    <property type="entry name" value="Type I PLP-dependent aspartate aminotransferase-like (Major domain)"/>
    <property type="match status" value="1"/>
</dbReference>
<dbReference type="STRING" id="1229662.W3X1Q0"/>
<reference evidence="3" key="1">
    <citation type="journal article" date="2015" name="BMC Genomics">
        <title>Genomic and transcriptomic analysis of the endophytic fungus Pestalotiopsis fici reveals its lifestyle and high potential for synthesis of natural products.</title>
        <authorList>
            <person name="Wang X."/>
            <person name="Zhang X."/>
            <person name="Liu L."/>
            <person name="Xiang M."/>
            <person name="Wang W."/>
            <person name="Sun X."/>
            <person name="Che Y."/>
            <person name="Guo L."/>
            <person name="Liu G."/>
            <person name="Guo L."/>
            <person name="Wang C."/>
            <person name="Yin W.B."/>
            <person name="Stadler M."/>
            <person name="Zhang X."/>
            <person name="Liu X."/>
        </authorList>
    </citation>
    <scope>NUCLEOTIDE SEQUENCE [LARGE SCALE GENOMIC DNA]</scope>
    <source>
        <strain evidence="3">W106-1 / CGMCC3.15140</strain>
    </source>
</reference>
<evidence type="ECO:0000259" key="1">
    <source>
        <dbReference type="Pfam" id="PF00155"/>
    </source>
</evidence>
<dbReference type="GO" id="GO:0030170">
    <property type="term" value="F:pyridoxal phosphate binding"/>
    <property type="evidence" value="ECO:0007669"/>
    <property type="project" value="InterPro"/>
</dbReference>
<dbReference type="FunFam" id="3.40.640.10:FF:000080">
    <property type="entry name" value="Aminotransferase, putative"/>
    <property type="match status" value="1"/>
</dbReference>
<evidence type="ECO:0000313" key="2">
    <source>
        <dbReference type="EMBL" id="ETS80063.1"/>
    </source>
</evidence>
<keyword evidence="3" id="KW-1185">Reference proteome</keyword>
<protein>
    <recommendedName>
        <fullName evidence="1">Aminotransferase class I/classII large domain-containing protein</fullName>
    </recommendedName>
</protein>
<organism evidence="2 3">
    <name type="scientific">Pestalotiopsis fici (strain W106-1 / CGMCC3.15140)</name>
    <dbReference type="NCBI Taxonomy" id="1229662"/>
    <lineage>
        <taxon>Eukaryota</taxon>
        <taxon>Fungi</taxon>
        <taxon>Dikarya</taxon>
        <taxon>Ascomycota</taxon>
        <taxon>Pezizomycotina</taxon>
        <taxon>Sordariomycetes</taxon>
        <taxon>Xylariomycetidae</taxon>
        <taxon>Amphisphaeriales</taxon>
        <taxon>Sporocadaceae</taxon>
        <taxon>Pestalotiopsis</taxon>
    </lineage>
</organism>
<name>W3X1Q0_PESFW</name>
<dbReference type="OrthoDB" id="7042322at2759"/>
<accession>W3X1Q0</accession>
<evidence type="ECO:0000313" key="3">
    <source>
        <dbReference type="Proteomes" id="UP000030651"/>
    </source>
</evidence>
<sequence>MPDLEHINLQLGWPSPSLFPSSQLLQGATNILDIPRNSASALIYGPDAGYLPLRKNIAKWLSSVYQCSEAITHDRICVTNGASATLSNILSRFTEPGYTRKIWMIEPSYFLACPIFEDSGFEGHLRGVPEDDEGIDIGFLRAGLEESEKEAAPASPKLKTSARYGKLYKHIIYMVPTFSNPSGKTTSLRRRQELVRLAREFDALVITDDVYDVIRWPEDKDLAADAVGEIPPRIVDVDRTLDGGIKDKWGNAVSNGSFSKIIAPGMRVGWVEASPAFILGLAQLGATRSGGCPTQLAATLVDTMLESSILQTYIKDKLIPTYRSRYYAMMEAIKTKLVPISFKVSSGAPYHASSDIAGHGDNASIAVSGGYFVYVMVPSELPITTKELAARALEECNLKFAYGEMFKVEEDEGSRERAMKVYGEGIRLCWAWHTEDQIAEGIQRLSDLVTGIMTK</sequence>
<dbReference type="InterPro" id="IPR015424">
    <property type="entry name" value="PyrdxlP-dep_Trfase"/>
</dbReference>
<dbReference type="InterPro" id="IPR015421">
    <property type="entry name" value="PyrdxlP-dep_Trfase_major"/>
</dbReference>
<dbReference type="CDD" id="cd00609">
    <property type="entry name" value="AAT_like"/>
    <property type="match status" value="1"/>
</dbReference>
<dbReference type="InParanoid" id="W3X1Q0"/>
<dbReference type="PANTHER" id="PTHR42858">
    <property type="entry name" value="AMINOTRANSFERASE"/>
    <property type="match status" value="1"/>
</dbReference>
<dbReference type="AlphaFoldDB" id="W3X1Q0"/>
<dbReference type="Proteomes" id="UP000030651">
    <property type="component" value="Unassembled WGS sequence"/>
</dbReference>
<feature type="domain" description="Aminotransferase class I/classII large" evidence="1">
    <location>
        <begin position="40"/>
        <end position="445"/>
    </location>
</feature>
<dbReference type="GeneID" id="19272605"/>
<dbReference type="InterPro" id="IPR004839">
    <property type="entry name" value="Aminotransferase_I/II_large"/>
</dbReference>